<sequence length="528" mass="61531">MHKHLIQYLSMFTFLQMFIIIAFSLLLFLPNDTLSQHSSILTKNKTALRLDEVKKQQIGALHEVIMLNDQNASSGHWFNKGIEYKKCVKSLLHEKQLKDCEKYSGRMSTMDKIDLIKPDYEALVKKVVCVIQKINCPVNDRSFQIHDIPCQSSCLSLLSVCGQLRNYPPPNFKNIPSGCPMRPGSVGPRSQKRWLQEGDKYSRTPTSSYPSETYNTFSNIPNPKRYVRYPGYTTYLSSRSPSVDSQYKYQQQYYPQSEMIPNTYPWIYRRHRRQMTSSSDATSNSGEYQVGNSVTPVGYTNDYISMKTQLHFSPSYHNQRSLPLTEEDCLFLPPGGCDKWIDQSTNIQRLEAPTFREYLKMNPGCPSDITEKCNSMFPTTFTRNQWIKANFTVAAIIRISGTLWWFGKNDHYQPLFRFHVLKTFDSDIHPYDENMILTYSWPLKCMCMDEIIVGKKYLMLTHSFQSRQTLHITTNTVFLSRVRRYTKRLACWKGACTHRSNQKRRPRAVQSLYNQIVKKSINNNTYSH</sequence>
<keyword evidence="1" id="KW-0472">Membrane</keyword>
<feature type="transmembrane region" description="Helical" evidence="1">
    <location>
        <begin position="12"/>
        <end position="29"/>
    </location>
</feature>
<evidence type="ECO:0000256" key="1">
    <source>
        <dbReference type="SAM" id="Phobius"/>
    </source>
</evidence>
<keyword evidence="1" id="KW-0812">Transmembrane</keyword>
<reference evidence="2" key="1">
    <citation type="submission" date="2022-06" db="EMBL/GenBank/DDBJ databases">
        <authorList>
            <person name="Berger JAMES D."/>
            <person name="Berger JAMES D."/>
        </authorList>
    </citation>
    <scope>NUCLEOTIDE SEQUENCE [LARGE SCALE GENOMIC DNA]</scope>
</reference>
<proteinExistence type="predicted"/>
<keyword evidence="2" id="KW-1185">Reference proteome</keyword>
<name>A0AA85K9G7_TRIRE</name>
<reference evidence="3" key="2">
    <citation type="submission" date="2023-11" db="UniProtKB">
        <authorList>
            <consortium name="WormBaseParasite"/>
        </authorList>
    </citation>
    <scope>IDENTIFICATION</scope>
</reference>
<dbReference type="AlphaFoldDB" id="A0AA85K9G7"/>
<dbReference type="Proteomes" id="UP000050795">
    <property type="component" value="Unassembled WGS sequence"/>
</dbReference>
<keyword evidence="1" id="KW-1133">Transmembrane helix</keyword>
<organism evidence="2 3">
    <name type="scientific">Trichobilharzia regenti</name>
    <name type="common">Nasal bird schistosome</name>
    <dbReference type="NCBI Taxonomy" id="157069"/>
    <lineage>
        <taxon>Eukaryota</taxon>
        <taxon>Metazoa</taxon>
        <taxon>Spiralia</taxon>
        <taxon>Lophotrochozoa</taxon>
        <taxon>Platyhelminthes</taxon>
        <taxon>Trematoda</taxon>
        <taxon>Digenea</taxon>
        <taxon>Strigeidida</taxon>
        <taxon>Schistosomatoidea</taxon>
        <taxon>Schistosomatidae</taxon>
        <taxon>Trichobilharzia</taxon>
    </lineage>
</organism>
<accession>A0AA85K9G7</accession>
<protein>
    <recommendedName>
        <fullName evidence="4">FZ domain-containing protein</fullName>
    </recommendedName>
</protein>
<evidence type="ECO:0008006" key="4">
    <source>
        <dbReference type="Google" id="ProtNLM"/>
    </source>
</evidence>
<dbReference type="WBParaSite" id="TREG1_79290.1">
    <property type="protein sequence ID" value="TREG1_79290.1"/>
    <property type="gene ID" value="TREG1_79290"/>
</dbReference>
<evidence type="ECO:0000313" key="2">
    <source>
        <dbReference type="Proteomes" id="UP000050795"/>
    </source>
</evidence>
<evidence type="ECO:0000313" key="3">
    <source>
        <dbReference type="WBParaSite" id="TREG1_79290.1"/>
    </source>
</evidence>